<dbReference type="Pfam" id="PF00067">
    <property type="entry name" value="p450"/>
    <property type="match status" value="1"/>
</dbReference>
<dbReference type="GO" id="GO:0005506">
    <property type="term" value="F:iron ion binding"/>
    <property type="evidence" value="ECO:0007669"/>
    <property type="project" value="InterPro"/>
</dbReference>
<evidence type="ECO:0000256" key="4">
    <source>
        <dbReference type="ARBA" id="ARBA00022617"/>
    </source>
</evidence>
<keyword evidence="5 9" id="KW-0479">Metal-binding</keyword>
<dbReference type="Proteomes" id="UP000077266">
    <property type="component" value="Unassembled WGS sequence"/>
</dbReference>
<evidence type="ECO:0000313" key="12">
    <source>
        <dbReference type="Proteomes" id="UP000077266"/>
    </source>
</evidence>
<evidence type="ECO:0000256" key="9">
    <source>
        <dbReference type="PIRSR" id="PIRSR602401-1"/>
    </source>
</evidence>
<evidence type="ECO:0000256" key="7">
    <source>
        <dbReference type="ARBA" id="ARBA00023004"/>
    </source>
</evidence>
<name>A0A165JI96_EXIGL</name>
<dbReference type="InParanoid" id="A0A165JI96"/>
<gene>
    <name evidence="11" type="ORF">EXIGLDRAFT_822318</name>
</gene>
<keyword evidence="8 10" id="KW-0503">Monooxygenase</keyword>
<evidence type="ECO:0000256" key="8">
    <source>
        <dbReference type="ARBA" id="ARBA00023033"/>
    </source>
</evidence>
<comment type="similarity">
    <text evidence="3 10">Belongs to the cytochrome P450 family.</text>
</comment>
<keyword evidence="4 9" id="KW-0349">Heme</keyword>
<comment type="pathway">
    <text evidence="2">Secondary metabolite biosynthesis.</text>
</comment>
<dbReference type="InterPro" id="IPR001128">
    <property type="entry name" value="Cyt_P450"/>
</dbReference>
<dbReference type="PANTHER" id="PTHR46300">
    <property type="entry name" value="P450, PUTATIVE (EUROFUNG)-RELATED-RELATED"/>
    <property type="match status" value="1"/>
</dbReference>
<feature type="binding site" description="axial binding residue" evidence="9">
    <location>
        <position position="439"/>
    </location>
    <ligand>
        <name>heme</name>
        <dbReference type="ChEBI" id="CHEBI:30413"/>
    </ligand>
    <ligandPart>
        <name>Fe</name>
        <dbReference type="ChEBI" id="CHEBI:18248"/>
    </ligandPart>
</feature>
<dbReference type="PRINTS" id="PR00385">
    <property type="entry name" value="P450"/>
</dbReference>
<dbReference type="OrthoDB" id="2789670at2759"/>
<dbReference type="SUPFAM" id="SSF48264">
    <property type="entry name" value="Cytochrome P450"/>
    <property type="match status" value="1"/>
</dbReference>
<comment type="cofactor">
    <cofactor evidence="1 9">
        <name>heme</name>
        <dbReference type="ChEBI" id="CHEBI:30413"/>
    </cofactor>
</comment>
<evidence type="ECO:0000313" key="11">
    <source>
        <dbReference type="EMBL" id="KZV94880.1"/>
    </source>
</evidence>
<keyword evidence="12" id="KW-1185">Reference proteome</keyword>
<dbReference type="InterPro" id="IPR036396">
    <property type="entry name" value="Cyt_P450_sf"/>
</dbReference>
<evidence type="ECO:0000256" key="2">
    <source>
        <dbReference type="ARBA" id="ARBA00005179"/>
    </source>
</evidence>
<accession>A0A165JI96</accession>
<dbReference type="InterPro" id="IPR017972">
    <property type="entry name" value="Cyt_P450_CS"/>
</dbReference>
<proteinExistence type="inferred from homology"/>
<protein>
    <submittedName>
        <fullName evidence="11">Cytochrome P450</fullName>
    </submittedName>
</protein>
<keyword evidence="6 10" id="KW-0560">Oxidoreductase</keyword>
<evidence type="ECO:0000256" key="10">
    <source>
        <dbReference type="RuleBase" id="RU000461"/>
    </source>
</evidence>
<dbReference type="GO" id="GO:0020037">
    <property type="term" value="F:heme binding"/>
    <property type="evidence" value="ECO:0007669"/>
    <property type="project" value="InterPro"/>
</dbReference>
<dbReference type="InterPro" id="IPR002401">
    <property type="entry name" value="Cyt_P450_E_grp-I"/>
</dbReference>
<keyword evidence="7 9" id="KW-0408">Iron</keyword>
<evidence type="ECO:0000256" key="3">
    <source>
        <dbReference type="ARBA" id="ARBA00010617"/>
    </source>
</evidence>
<evidence type="ECO:0000256" key="5">
    <source>
        <dbReference type="ARBA" id="ARBA00022723"/>
    </source>
</evidence>
<dbReference type="PANTHER" id="PTHR46300:SF7">
    <property type="entry name" value="P450, PUTATIVE (EUROFUNG)-RELATED"/>
    <property type="match status" value="1"/>
</dbReference>
<organism evidence="11 12">
    <name type="scientific">Exidia glandulosa HHB12029</name>
    <dbReference type="NCBI Taxonomy" id="1314781"/>
    <lineage>
        <taxon>Eukaryota</taxon>
        <taxon>Fungi</taxon>
        <taxon>Dikarya</taxon>
        <taxon>Basidiomycota</taxon>
        <taxon>Agaricomycotina</taxon>
        <taxon>Agaricomycetes</taxon>
        <taxon>Auriculariales</taxon>
        <taxon>Exidiaceae</taxon>
        <taxon>Exidia</taxon>
    </lineage>
</organism>
<dbReference type="GO" id="GO:0004497">
    <property type="term" value="F:monooxygenase activity"/>
    <property type="evidence" value="ECO:0007669"/>
    <property type="project" value="UniProtKB-KW"/>
</dbReference>
<dbReference type="PROSITE" id="PS00086">
    <property type="entry name" value="CYTOCHROME_P450"/>
    <property type="match status" value="1"/>
</dbReference>
<dbReference type="Gene3D" id="1.10.630.10">
    <property type="entry name" value="Cytochrome P450"/>
    <property type="match status" value="1"/>
</dbReference>
<evidence type="ECO:0000256" key="1">
    <source>
        <dbReference type="ARBA" id="ARBA00001971"/>
    </source>
</evidence>
<dbReference type="AlphaFoldDB" id="A0A165JI96"/>
<dbReference type="STRING" id="1314781.A0A165JI96"/>
<dbReference type="InterPro" id="IPR050364">
    <property type="entry name" value="Cytochrome_P450_fung"/>
</dbReference>
<dbReference type="PRINTS" id="PR00463">
    <property type="entry name" value="EP450I"/>
</dbReference>
<dbReference type="EMBL" id="KV425966">
    <property type="protein sequence ID" value="KZV94880.1"/>
    <property type="molecule type" value="Genomic_DNA"/>
</dbReference>
<evidence type="ECO:0000256" key="6">
    <source>
        <dbReference type="ARBA" id="ARBA00023002"/>
    </source>
</evidence>
<dbReference type="GO" id="GO:0016705">
    <property type="term" value="F:oxidoreductase activity, acting on paired donors, with incorporation or reduction of molecular oxygen"/>
    <property type="evidence" value="ECO:0007669"/>
    <property type="project" value="InterPro"/>
</dbReference>
<sequence length="485" mass="54861">MAVSVAYAWSCFKARSKAPLPPGPTRHWLWQNMKDLPKSKMWLQFTNWADQYGPIVSLSLPGSKTLVVLQTLDTINDLLDKRGVLYSDRPHTIMANELMGFSETVTFQQEGPVLRRYRKLCRIALSPTAVERYETVQHDAVSQFIDALTENYARRPDGDVDFLPQIRLAAIRWIMGMVYGVRVEDTSHEYVTNAEAAIALFAKAIQPGRYFVDAIPIMRYLPEWLPFAKFKREAREARIVRARGAELPFRHVVDKVIAGTAPPSFVSLLLSGIDESNPSASERYEHEDIKQVARSMYSGMSPNSTLRSFVAAMLLHPEVQKKAQAELDTFYGLHGRTNLPTQADRQHLPYVCAVINETLRWQPSLPLAWHGRSHLQTIIPRSGFLIPKGSTILPNVWNVSRTGPDKETLNDFDPSRFMDDARRPLDPASYVFGFGRRVCVGQLVAENFLFVMVAAMLSSFTILPPLNNDGKEEMPKIEWVGAMPK</sequence>
<reference evidence="11 12" key="1">
    <citation type="journal article" date="2016" name="Mol. Biol. Evol.">
        <title>Comparative Genomics of Early-Diverging Mushroom-Forming Fungi Provides Insights into the Origins of Lignocellulose Decay Capabilities.</title>
        <authorList>
            <person name="Nagy L.G."/>
            <person name="Riley R."/>
            <person name="Tritt A."/>
            <person name="Adam C."/>
            <person name="Daum C."/>
            <person name="Floudas D."/>
            <person name="Sun H."/>
            <person name="Yadav J.S."/>
            <person name="Pangilinan J."/>
            <person name="Larsson K.H."/>
            <person name="Matsuura K."/>
            <person name="Barry K."/>
            <person name="Labutti K."/>
            <person name="Kuo R."/>
            <person name="Ohm R.A."/>
            <person name="Bhattacharya S.S."/>
            <person name="Shirouzu T."/>
            <person name="Yoshinaga Y."/>
            <person name="Martin F.M."/>
            <person name="Grigoriev I.V."/>
            <person name="Hibbett D.S."/>
        </authorList>
    </citation>
    <scope>NUCLEOTIDE SEQUENCE [LARGE SCALE GENOMIC DNA]</scope>
    <source>
        <strain evidence="11 12">HHB12029</strain>
    </source>
</reference>